<evidence type="ECO:0000313" key="3">
    <source>
        <dbReference type="EMBL" id="GGM88153.1"/>
    </source>
</evidence>
<feature type="transmembrane region" description="Helical" evidence="2">
    <location>
        <begin position="64"/>
        <end position="81"/>
    </location>
</feature>
<evidence type="ECO:0000256" key="1">
    <source>
        <dbReference type="SAM" id="MobiDB-lite"/>
    </source>
</evidence>
<comment type="caution">
    <text evidence="3">The sequence shown here is derived from an EMBL/GenBank/DDBJ whole genome shotgun (WGS) entry which is preliminary data.</text>
</comment>
<evidence type="ECO:0000313" key="4">
    <source>
        <dbReference type="Proteomes" id="UP000623461"/>
    </source>
</evidence>
<feature type="transmembrane region" description="Helical" evidence="2">
    <location>
        <begin position="208"/>
        <end position="241"/>
    </location>
</feature>
<reference evidence="4" key="1">
    <citation type="journal article" date="2019" name="Int. J. Syst. Evol. Microbiol.">
        <title>The Global Catalogue of Microorganisms (GCM) 10K type strain sequencing project: providing services to taxonomists for standard genome sequencing and annotation.</title>
        <authorList>
            <consortium name="The Broad Institute Genomics Platform"/>
            <consortium name="The Broad Institute Genome Sequencing Center for Infectious Disease"/>
            <person name="Wu L."/>
            <person name="Ma J."/>
        </authorList>
    </citation>
    <scope>NUCLEOTIDE SEQUENCE [LARGE SCALE GENOMIC DNA]</scope>
    <source>
        <strain evidence="4">JCM 1365</strain>
    </source>
</reference>
<feature type="transmembrane region" description="Helical" evidence="2">
    <location>
        <begin position="145"/>
        <end position="166"/>
    </location>
</feature>
<feature type="region of interest" description="Disordered" evidence="1">
    <location>
        <begin position="1"/>
        <end position="56"/>
    </location>
</feature>
<feature type="transmembrane region" description="Helical" evidence="2">
    <location>
        <begin position="178"/>
        <end position="201"/>
    </location>
</feature>
<gene>
    <name evidence="3" type="ORF">GCM10009721_11430</name>
</gene>
<feature type="compositionally biased region" description="Low complexity" evidence="1">
    <location>
        <begin position="34"/>
        <end position="56"/>
    </location>
</feature>
<proteinExistence type="predicted"/>
<protein>
    <submittedName>
        <fullName evidence="3">Uncharacterized protein</fullName>
    </submittedName>
</protein>
<keyword evidence="4" id="KW-1185">Reference proteome</keyword>
<keyword evidence="2" id="KW-0812">Transmembrane</keyword>
<dbReference type="Proteomes" id="UP000623461">
    <property type="component" value="Unassembled WGS sequence"/>
</dbReference>
<organism evidence="3 4">
    <name type="scientific">Terrabacter tumescens</name>
    <dbReference type="NCBI Taxonomy" id="60443"/>
    <lineage>
        <taxon>Bacteria</taxon>
        <taxon>Bacillati</taxon>
        <taxon>Actinomycetota</taxon>
        <taxon>Actinomycetes</taxon>
        <taxon>Micrococcales</taxon>
        <taxon>Intrasporangiaceae</taxon>
        <taxon>Terrabacter</taxon>
    </lineage>
</organism>
<name>A0ABQ2HPU6_9MICO</name>
<keyword evidence="2" id="KW-1133">Transmembrane helix</keyword>
<keyword evidence="2" id="KW-0472">Membrane</keyword>
<accession>A0ABQ2HPU6</accession>
<sequence>MGTTAADGHAGRMTTSTLAPARVPMQTATVTTRPANTHTTTSRPTTSHPSATAATAGQVSSDRVPLLALLAPLLLFAHGIVEWVDGLDTLDDAGGLGNLGGLGGLAAAHADGALSVAAGVLLVLSVAGFAWLTTSLGVRLRHLPLAVPTALLAAFGAGATGAVWLGRLTGLLDDTIPSVLASGGAVLTGLALAAVLVALALEGRMPVGALALAAIGALLLVLPWGLGPLGSLVLLIALAPLTRPESAETV</sequence>
<dbReference type="EMBL" id="BMNZ01000002">
    <property type="protein sequence ID" value="GGM88153.1"/>
    <property type="molecule type" value="Genomic_DNA"/>
</dbReference>
<evidence type="ECO:0000256" key="2">
    <source>
        <dbReference type="SAM" id="Phobius"/>
    </source>
</evidence>
<feature type="transmembrane region" description="Helical" evidence="2">
    <location>
        <begin position="112"/>
        <end position="133"/>
    </location>
</feature>